<comment type="caution">
    <text evidence="2">The sequence shown here is derived from an EMBL/GenBank/DDBJ whole genome shotgun (WGS) entry which is preliminary data.</text>
</comment>
<dbReference type="SUPFAM" id="SSF49785">
    <property type="entry name" value="Galactose-binding domain-like"/>
    <property type="match status" value="1"/>
</dbReference>
<dbReference type="Proteomes" id="UP000195386">
    <property type="component" value="Unassembled WGS sequence"/>
</dbReference>
<dbReference type="AlphaFoldDB" id="A0A1Y3YX01"/>
<keyword evidence="2" id="KW-0378">Hydrolase</keyword>
<dbReference type="GO" id="GO:0030246">
    <property type="term" value="F:carbohydrate binding"/>
    <property type="evidence" value="ECO:0007669"/>
    <property type="project" value="InterPro"/>
</dbReference>
<evidence type="ECO:0000259" key="1">
    <source>
        <dbReference type="PROSITE" id="PS51175"/>
    </source>
</evidence>
<gene>
    <name evidence="2" type="ORF">B5F97_06160</name>
</gene>
<protein>
    <submittedName>
        <fullName evidence="2">Glycosyl hydrolase family 98</fullName>
    </submittedName>
</protein>
<dbReference type="GO" id="GO:0016787">
    <property type="term" value="F:hydrolase activity"/>
    <property type="evidence" value="ECO:0007669"/>
    <property type="project" value="UniProtKB-KW"/>
</dbReference>
<dbReference type="RefSeq" id="WP_087425814.1">
    <property type="nucleotide sequence ID" value="NZ_CAMMFP010000002.1"/>
</dbReference>
<dbReference type="Gene3D" id="3.20.20.80">
    <property type="entry name" value="Glycosidases"/>
    <property type="match status" value="1"/>
</dbReference>
<evidence type="ECO:0000313" key="3">
    <source>
        <dbReference type="Proteomes" id="UP000195386"/>
    </source>
</evidence>
<dbReference type="PROSITE" id="PS51257">
    <property type="entry name" value="PROKAR_LIPOPROTEIN"/>
    <property type="match status" value="1"/>
</dbReference>
<dbReference type="EMBL" id="NFII01000004">
    <property type="protein sequence ID" value="OUO01912.1"/>
    <property type="molecule type" value="Genomic_DNA"/>
</dbReference>
<dbReference type="InterPro" id="IPR005084">
    <property type="entry name" value="CBM6"/>
</dbReference>
<dbReference type="InterPro" id="IPR013190">
    <property type="entry name" value="GH98_C"/>
</dbReference>
<dbReference type="Pfam" id="PF08306">
    <property type="entry name" value="Glyco_hydro_98M"/>
    <property type="match status" value="1"/>
</dbReference>
<feature type="domain" description="CBM6" evidence="1">
    <location>
        <begin position="803"/>
        <end position="932"/>
    </location>
</feature>
<organism evidence="2 3">
    <name type="scientific">Bacteroides clarus</name>
    <dbReference type="NCBI Taxonomy" id="626929"/>
    <lineage>
        <taxon>Bacteria</taxon>
        <taxon>Pseudomonadati</taxon>
        <taxon>Bacteroidota</taxon>
        <taxon>Bacteroidia</taxon>
        <taxon>Bacteroidales</taxon>
        <taxon>Bacteroidaceae</taxon>
        <taxon>Bacteroides</taxon>
    </lineage>
</organism>
<name>A0A1Y3YX01_9BACE</name>
<dbReference type="InterPro" id="IPR011071">
    <property type="entry name" value="Lyase_8-like_C"/>
</dbReference>
<dbReference type="GO" id="GO:0005975">
    <property type="term" value="P:carbohydrate metabolic process"/>
    <property type="evidence" value="ECO:0007669"/>
    <property type="project" value="InterPro"/>
</dbReference>
<dbReference type="InterPro" id="IPR013191">
    <property type="entry name" value="GH98_central"/>
</dbReference>
<dbReference type="PROSITE" id="PS51175">
    <property type="entry name" value="CBM6"/>
    <property type="match status" value="1"/>
</dbReference>
<evidence type="ECO:0000313" key="2">
    <source>
        <dbReference type="EMBL" id="OUO01912.1"/>
    </source>
</evidence>
<reference evidence="3" key="1">
    <citation type="submission" date="2017-04" db="EMBL/GenBank/DDBJ databases">
        <title>Function of individual gut microbiota members based on whole genome sequencing of pure cultures obtained from chicken caecum.</title>
        <authorList>
            <person name="Medvecky M."/>
            <person name="Cejkova D."/>
            <person name="Polansky O."/>
            <person name="Karasova D."/>
            <person name="Kubasova T."/>
            <person name="Cizek A."/>
            <person name="Rychlik I."/>
        </authorList>
    </citation>
    <scope>NUCLEOTIDE SEQUENCE [LARGE SCALE GENOMIC DNA]</scope>
    <source>
        <strain evidence="3">An43</strain>
    </source>
</reference>
<dbReference type="Gene3D" id="2.60.220.10">
    <property type="entry name" value="Polysaccharide lyase family 8-like, C-terminal"/>
    <property type="match status" value="1"/>
</dbReference>
<dbReference type="InterPro" id="IPR008979">
    <property type="entry name" value="Galactose-bd-like_sf"/>
</dbReference>
<sequence>MKHTKKGIFKPGILFRTALFCICILTGCKDDELPDKAPDITGRQETLNDINNNIKALQQLIKAEENNVGIKTCTPSGNRTGYQIELTNGTLITVCTQIAALDGETNQTVYAPLIGAQERNGVYYWTIGDEWLFTNGVTGSKTKVTGSDSVLPEVGIAEEGYWSIDYGNRTYTLDEKAQSGRIESVFRNVDLSNSGYVTFTFTGNTSSIVLPIKENDGDNPVTGALRRPISPNRPMWLIHIDSWTYPDPEKIIDMIPEDIRPFVVFNISLSTSPHDAANFERVEYGYETAKSWLRVCAEKNVWAMVQPASGAKCHFPDFTDYAELEISMYDEFYRDYPNFLGFNYSEQFWGFDNSLFNVRYEDRLTHWSNLMKLSHKYGGYLVVSFCNAYWGASHNPIAMFKRSGSFREACSLYPEHFILCEKYTSQNGFFDVESTCLGAYLSGYAGQYGIRFDECGWNGLYGDTDFPVAAGAIPALEHITLTGQTVIDGPELIWRQCYKEGSITDNGGYKQRNWEMFPQFENINLDIFRKILDGTVYIPGREEVIERTKAVIVHDVNSGSNMQKYSAPVGLYEGLYRMDDDGNNQSEQDYNKNYFKKTGRYPTIPIVYGLRDAIANTFSVQVNMSEYASRWGDKDKKVQEFKTLFPEEYTGNLYAGRSDNRWVTYNPTGQTASATLPLKYNTCDKIELTYAKYTAGIVKEHTDNLTFYLTNYSNTNTSLKSEVIRIFGSTQKPTYTYNDRGSRTVAPQISETWNNNILTLTVKHNGPLDITVNCAGDAMQRETGYRTATISTPASPQSYSGPRQHEAENFDYKNIKAHVKNAAGGSIRNYTALGYINFGSSSAAAVRDMVSVLNEGPYTLKIRYRAPSATVSTVELHINGKTSGFPEFTQTGNDDWRVSMQQVYLNKGTNTIELRANGNAASELYLDNIIIESV</sequence>
<proteinExistence type="predicted"/>
<dbReference type="Pfam" id="PF08307">
    <property type="entry name" value="Glyco_hydro_98C"/>
    <property type="match status" value="1"/>
</dbReference>
<accession>A0A1Y3YX01</accession>
<dbReference type="Gene3D" id="2.60.120.260">
    <property type="entry name" value="Galactose-binding domain-like"/>
    <property type="match status" value="1"/>
</dbReference>